<dbReference type="Proteomes" id="UP001216253">
    <property type="component" value="Unassembled WGS sequence"/>
</dbReference>
<dbReference type="InterPro" id="IPR029068">
    <property type="entry name" value="Glyas_Bleomycin-R_OHBP_Dase"/>
</dbReference>
<dbReference type="PROSITE" id="PS51819">
    <property type="entry name" value="VOC"/>
    <property type="match status" value="1"/>
</dbReference>
<name>A0ABT5WRE5_9SPHN</name>
<evidence type="ECO:0000259" key="1">
    <source>
        <dbReference type="PROSITE" id="PS51819"/>
    </source>
</evidence>
<dbReference type="EMBL" id="JARESE010000024">
    <property type="protein sequence ID" value="MDE8651837.1"/>
    <property type="molecule type" value="Genomic_DNA"/>
</dbReference>
<gene>
    <name evidence="2" type="ORF">PYV00_08885</name>
</gene>
<dbReference type="InterPro" id="IPR004360">
    <property type="entry name" value="Glyas_Fos-R_dOase_dom"/>
</dbReference>
<dbReference type="RefSeq" id="WP_275227942.1">
    <property type="nucleotide sequence ID" value="NZ_JARESE010000024.1"/>
</dbReference>
<proteinExistence type="predicted"/>
<dbReference type="Pfam" id="PF00903">
    <property type="entry name" value="Glyoxalase"/>
    <property type="match status" value="1"/>
</dbReference>
<evidence type="ECO:0000313" key="3">
    <source>
        <dbReference type="Proteomes" id="UP001216253"/>
    </source>
</evidence>
<dbReference type="SUPFAM" id="SSF54593">
    <property type="entry name" value="Glyoxalase/Bleomycin resistance protein/Dihydroxybiphenyl dioxygenase"/>
    <property type="match status" value="1"/>
</dbReference>
<dbReference type="PANTHER" id="PTHR46142:SF3">
    <property type="entry name" value="F18B13.24 PROTEIN"/>
    <property type="match status" value="1"/>
</dbReference>
<dbReference type="Gene3D" id="3.10.180.10">
    <property type="entry name" value="2,3-Dihydroxybiphenyl 1,2-Dioxygenase, domain 1"/>
    <property type="match status" value="1"/>
</dbReference>
<comment type="caution">
    <text evidence="2">The sequence shown here is derived from an EMBL/GenBank/DDBJ whole genome shotgun (WGS) entry which is preliminary data.</text>
</comment>
<dbReference type="PANTHER" id="PTHR46142">
    <property type="match status" value="1"/>
</dbReference>
<accession>A0ABT5WRE5</accession>
<evidence type="ECO:0000313" key="2">
    <source>
        <dbReference type="EMBL" id="MDE8651837.1"/>
    </source>
</evidence>
<reference evidence="2 3" key="1">
    <citation type="submission" date="2023-03" db="EMBL/GenBank/DDBJ databases">
        <title>NovoSphingobium album sp. nov. isolated from polycyclic aromatic hydrocarbons- and heavy-metal polluted soil.</title>
        <authorList>
            <person name="Liu Z."/>
            <person name="Wang K."/>
        </authorList>
    </citation>
    <scope>NUCLEOTIDE SEQUENCE [LARGE SCALE GENOMIC DNA]</scope>
    <source>
        <strain evidence="2 3">H3SJ31-1</strain>
    </source>
</reference>
<sequence>MDVGLLDHYNILTRKLDETVRFYERALGMRSGPRPPFDVPGAWLYRGDHPVVHVIDIAGTTMEQGAGAGAVDHIAFLSHGFAAMKRHLDEQRVPFSVNLVPNSTRCQIFVRDPNDIQLELNFEVRDEDAVDMPEANAQSMPGQPR</sequence>
<organism evidence="2 3">
    <name type="scientific">Novosphingobium album</name>
    <name type="common">ex Liu et al. 2023</name>
    <dbReference type="NCBI Taxonomy" id="3031130"/>
    <lineage>
        <taxon>Bacteria</taxon>
        <taxon>Pseudomonadati</taxon>
        <taxon>Pseudomonadota</taxon>
        <taxon>Alphaproteobacteria</taxon>
        <taxon>Sphingomonadales</taxon>
        <taxon>Sphingomonadaceae</taxon>
        <taxon>Novosphingobium</taxon>
    </lineage>
</organism>
<protein>
    <submittedName>
        <fullName evidence="2">VOC family protein</fullName>
    </submittedName>
</protein>
<keyword evidence="3" id="KW-1185">Reference proteome</keyword>
<dbReference type="InterPro" id="IPR037523">
    <property type="entry name" value="VOC_core"/>
</dbReference>
<feature type="domain" description="VOC" evidence="1">
    <location>
        <begin position="5"/>
        <end position="123"/>
    </location>
</feature>